<dbReference type="GO" id="GO:0003723">
    <property type="term" value="F:RNA binding"/>
    <property type="evidence" value="ECO:0007669"/>
    <property type="project" value="UniProtKB-UniRule"/>
</dbReference>
<dbReference type="Pfam" id="PF01668">
    <property type="entry name" value="SmpB"/>
    <property type="match status" value="1"/>
</dbReference>
<evidence type="ECO:0000256" key="1">
    <source>
        <dbReference type="ARBA" id="ARBA00022490"/>
    </source>
</evidence>
<comment type="similarity">
    <text evidence="3">Belongs to the SmpB family.</text>
</comment>
<dbReference type="EMBL" id="JSWE01000124">
    <property type="protein sequence ID" value="KIE05055.1"/>
    <property type="molecule type" value="Genomic_DNA"/>
</dbReference>
<dbReference type="NCBIfam" id="TIGR00086">
    <property type="entry name" value="smpB"/>
    <property type="match status" value="1"/>
</dbReference>
<evidence type="ECO:0000256" key="3">
    <source>
        <dbReference type="HAMAP-Rule" id="MF_00023"/>
    </source>
</evidence>
<gene>
    <name evidence="4" type="primary">smpB_2</name>
    <name evidence="3" type="synonym">smpB</name>
    <name evidence="4" type="ORF">NF27_EY01510</name>
</gene>
<comment type="subcellular location">
    <subcellularLocation>
        <location evidence="3">Cytoplasm</location>
    </subcellularLocation>
    <text evidence="3">The tmRNA-SmpB complex associates with stalled 70S ribosomes.</text>
</comment>
<dbReference type="Proteomes" id="UP000031258">
    <property type="component" value="Unassembled WGS sequence"/>
</dbReference>
<dbReference type="HAMAP" id="MF_00023">
    <property type="entry name" value="SmpB"/>
    <property type="match status" value="1"/>
</dbReference>
<dbReference type="Gene3D" id="2.40.280.10">
    <property type="match status" value="1"/>
</dbReference>
<dbReference type="InterPro" id="IPR000037">
    <property type="entry name" value="SsrA-bd_prot"/>
</dbReference>
<dbReference type="GO" id="GO:0070930">
    <property type="term" value="P:trans-translation-dependent protein tagging"/>
    <property type="evidence" value="ECO:0007669"/>
    <property type="project" value="TreeGrafter"/>
</dbReference>
<evidence type="ECO:0000256" key="2">
    <source>
        <dbReference type="ARBA" id="ARBA00022884"/>
    </source>
</evidence>
<evidence type="ECO:0000313" key="4">
    <source>
        <dbReference type="EMBL" id="KIE05055.1"/>
    </source>
</evidence>
<dbReference type="PANTHER" id="PTHR30308">
    <property type="entry name" value="TMRNA-BINDING COMPONENT OF TRANS-TRANSLATION TAGGING COMPLEX"/>
    <property type="match status" value="1"/>
</dbReference>
<keyword evidence="5" id="KW-1185">Reference proteome</keyword>
<dbReference type="PATRIC" id="fig|86105.3.peg.1223"/>
<dbReference type="PANTHER" id="PTHR30308:SF2">
    <property type="entry name" value="SSRA-BINDING PROTEIN"/>
    <property type="match status" value="1"/>
</dbReference>
<comment type="function">
    <text evidence="3">Required for rescue of stalled ribosomes mediated by trans-translation. Binds to transfer-messenger RNA (tmRNA), required for stable association of tmRNA with ribosomes. tmRNA and SmpB together mimic tRNA shape, replacing the anticodon stem-loop with SmpB. tmRNA is encoded by the ssrA gene; the 2 termini fold to resemble tRNA(Ala) and it encodes a 'tag peptide', a short internal open reading frame. During trans-translation Ala-aminoacylated tmRNA acts like a tRNA, entering the A-site of stalled ribosomes, displacing the stalled mRNA. The ribosome then switches to translate the ORF on the tmRNA; the nascent peptide is terminated with the 'tag peptide' encoded by the tmRNA and targeted for degradation. The ribosome is freed to recommence translation, which seems to be the essential function of trans-translation.</text>
</comment>
<keyword evidence="2 3" id="KW-0694">RNA-binding</keyword>
<dbReference type="CDD" id="cd09294">
    <property type="entry name" value="SmpB"/>
    <property type="match status" value="1"/>
</dbReference>
<name>A0A0C1QYI9_9RICK</name>
<sequence>MITENRRAYHEYFIEELYEAGIVLTGSEAKSLRCGKASIVECHISEEKGELFIHGSYIPEYDKAKLYNHYPRRPRKLLLHSREIKKLTGLIQRKGYTVVPLKFYFNLKNKAKLLIAAVKGKKLHDKRETIKQREWDRQKARVLKDSGNI</sequence>
<dbReference type="NCBIfam" id="NF003843">
    <property type="entry name" value="PRK05422.1"/>
    <property type="match status" value="1"/>
</dbReference>
<evidence type="ECO:0000313" key="5">
    <source>
        <dbReference type="Proteomes" id="UP000031258"/>
    </source>
</evidence>
<comment type="caution">
    <text evidence="4">The sequence shown here is derived from an EMBL/GenBank/DDBJ whole genome shotgun (WGS) entry which is preliminary data.</text>
</comment>
<dbReference type="GO" id="GO:0005829">
    <property type="term" value="C:cytosol"/>
    <property type="evidence" value="ECO:0007669"/>
    <property type="project" value="TreeGrafter"/>
</dbReference>
<keyword evidence="1 3" id="KW-0963">Cytoplasm</keyword>
<accession>A0A0C1QYI9</accession>
<organism evidence="4 5">
    <name type="scientific">Candidatus Jidaibacter acanthamoebae</name>
    <dbReference type="NCBI Taxonomy" id="86105"/>
    <lineage>
        <taxon>Bacteria</taxon>
        <taxon>Pseudomonadati</taxon>
        <taxon>Pseudomonadota</taxon>
        <taxon>Alphaproteobacteria</taxon>
        <taxon>Rickettsiales</taxon>
        <taxon>Candidatus Midichloriaceae</taxon>
        <taxon>Candidatus Jidaibacter</taxon>
    </lineage>
</organism>
<proteinExistence type="inferred from homology"/>
<reference evidence="4 5" key="1">
    <citation type="submission" date="2014-11" db="EMBL/GenBank/DDBJ databases">
        <title>A Rickettsiales Symbiont of Amoebae With Ancient Features.</title>
        <authorList>
            <person name="Schulz F."/>
            <person name="Martijn J."/>
            <person name="Wascher F."/>
            <person name="Kostanjsek R."/>
            <person name="Ettema T.J."/>
            <person name="Horn M."/>
        </authorList>
    </citation>
    <scope>NUCLEOTIDE SEQUENCE [LARGE SCALE GENOMIC DNA]</scope>
    <source>
        <strain evidence="4 5">UWC36</strain>
    </source>
</reference>
<dbReference type="SUPFAM" id="SSF74982">
    <property type="entry name" value="Small protein B (SmpB)"/>
    <property type="match status" value="1"/>
</dbReference>
<dbReference type="AlphaFoldDB" id="A0A0C1QYI9"/>
<dbReference type="STRING" id="86105.NF27_EY01510"/>
<dbReference type="GO" id="GO:0070929">
    <property type="term" value="P:trans-translation"/>
    <property type="evidence" value="ECO:0007669"/>
    <property type="project" value="UniProtKB-UniRule"/>
</dbReference>
<dbReference type="InterPro" id="IPR023620">
    <property type="entry name" value="SmpB"/>
</dbReference>
<protein>
    <recommendedName>
        <fullName evidence="3">SsrA-binding protein</fullName>
    </recommendedName>
    <alternativeName>
        <fullName evidence="3">Small protein B</fullName>
    </alternativeName>
</protein>